<gene>
    <name evidence="13" type="ORF">PENTCL1PPCAC_4096</name>
</gene>
<evidence type="ECO:0000256" key="2">
    <source>
        <dbReference type="ARBA" id="ARBA00022490"/>
    </source>
</evidence>
<comment type="caution">
    <text evidence="13">The sequence shown here is derived from an EMBL/GenBank/DDBJ whole genome shotgun (WGS) entry which is preliminary data.</text>
</comment>
<comment type="similarity">
    <text evidence="1">Belongs to the class I-like SAM-binding methyltransferase superfamily. TRM5/TYW2 family.</text>
</comment>
<feature type="domain" description="SAM-dependent methyltransferase TRM5/TYW2-type" evidence="12">
    <location>
        <begin position="34"/>
        <end position="332"/>
    </location>
</feature>
<keyword evidence="14" id="KW-1185">Reference proteome</keyword>
<feature type="non-terminal residue" evidence="13">
    <location>
        <position position="1"/>
    </location>
</feature>
<dbReference type="InterPro" id="IPR030382">
    <property type="entry name" value="MeTrfase_TRM5/TYW2"/>
</dbReference>
<dbReference type="InterPro" id="IPR029063">
    <property type="entry name" value="SAM-dependent_MTases_sf"/>
</dbReference>
<evidence type="ECO:0000256" key="8">
    <source>
        <dbReference type="ARBA" id="ARBA00023242"/>
    </source>
</evidence>
<dbReference type="InterPro" id="IPR025792">
    <property type="entry name" value="tRNA_Gua_MeTrfase_euk"/>
</dbReference>
<comment type="catalytic activity">
    <reaction evidence="10">
        <text>guanosine(37) in tRNA + S-adenosyl-L-methionine = N(1)-methylguanosine(37) in tRNA + S-adenosyl-L-homocysteine + H(+)</text>
        <dbReference type="Rhea" id="RHEA:36899"/>
        <dbReference type="Rhea" id="RHEA-COMP:10145"/>
        <dbReference type="Rhea" id="RHEA-COMP:10147"/>
        <dbReference type="ChEBI" id="CHEBI:15378"/>
        <dbReference type="ChEBI" id="CHEBI:57856"/>
        <dbReference type="ChEBI" id="CHEBI:59789"/>
        <dbReference type="ChEBI" id="CHEBI:73542"/>
        <dbReference type="ChEBI" id="CHEBI:74269"/>
        <dbReference type="EC" id="2.1.1.228"/>
    </reaction>
</comment>
<keyword evidence="6" id="KW-0819">tRNA processing</keyword>
<feature type="compositionally biased region" description="Basic and acidic residues" evidence="11">
    <location>
        <begin position="350"/>
        <end position="360"/>
    </location>
</feature>
<evidence type="ECO:0000313" key="14">
    <source>
        <dbReference type="Proteomes" id="UP001432027"/>
    </source>
</evidence>
<dbReference type="GO" id="GO:0070901">
    <property type="term" value="P:mitochondrial tRNA methylation"/>
    <property type="evidence" value="ECO:0007669"/>
    <property type="project" value="UniProtKB-ARBA"/>
</dbReference>
<evidence type="ECO:0000256" key="5">
    <source>
        <dbReference type="ARBA" id="ARBA00022691"/>
    </source>
</evidence>
<dbReference type="PANTHER" id="PTHR23245">
    <property type="entry name" value="TRNA METHYLTRANSFERASE"/>
    <property type="match status" value="1"/>
</dbReference>
<keyword evidence="8" id="KW-0539">Nucleus</keyword>
<dbReference type="Gene3D" id="3.40.50.150">
    <property type="entry name" value="Vaccinia Virus protein VP39"/>
    <property type="match status" value="1"/>
</dbReference>
<evidence type="ECO:0000256" key="3">
    <source>
        <dbReference type="ARBA" id="ARBA00022603"/>
    </source>
</evidence>
<evidence type="ECO:0000256" key="10">
    <source>
        <dbReference type="ARBA" id="ARBA00047783"/>
    </source>
</evidence>
<comment type="function">
    <text evidence="9">Involved in mitochondrial tRNA methylation. Specifically methylates the N1 position of guanosine-37 in various tRNAs. Methylation is not dependent on the nature of the nucleoside 5' of the target nucleoside. This is the first step in the biosynthesis of wybutosine (yW), a modified base adjacent to the anticodon of tRNAs and required for accurate decoding.</text>
</comment>
<dbReference type="FunFam" id="3.40.50.150:FF:000423">
    <property type="entry name" value="tRNA (guanine(37)-N1)-methyltransferase"/>
    <property type="match status" value="1"/>
</dbReference>
<accession>A0AAV5SQR5</accession>
<dbReference type="GO" id="GO:0005759">
    <property type="term" value="C:mitochondrial matrix"/>
    <property type="evidence" value="ECO:0007669"/>
    <property type="project" value="TreeGrafter"/>
</dbReference>
<protein>
    <recommendedName>
        <fullName evidence="12">SAM-dependent methyltransferase TRM5/TYW2-type domain-containing protein</fullName>
    </recommendedName>
</protein>
<evidence type="ECO:0000256" key="11">
    <source>
        <dbReference type="SAM" id="MobiDB-lite"/>
    </source>
</evidence>
<dbReference type="FunFam" id="3.30.300.110:FF:000001">
    <property type="entry name" value="tRNA (guanine(37)-N1)-methyltransferase"/>
    <property type="match status" value="1"/>
</dbReference>
<reference evidence="13" key="1">
    <citation type="submission" date="2023-10" db="EMBL/GenBank/DDBJ databases">
        <title>Genome assembly of Pristionchus species.</title>
        <authorList>
            <person name="Yoshida K."/>
            <person name="Sommer R.J."/>
        </authorList>
    </citation>
    <scope>NUCLEOTIDE SEQUENCE</scope>
    <source>
        <strain evidence="13">RS0144</strain>
    </source>
</reference>
<dbReference type="AlphaFoldDB" id="A0AAV5SQR5"/>
<dbReference type="InterPro" id="IPR056744">
    <property type="entry name" value="TRM5/TYW2-like_N"/>
</dbReference>
<organism evidence="13 14">
    <name type="scientific">Pristionchus entomophagus</name>
    <dbReference type="NCBI Taxonomy" id="358040"/>
    <lineage>
        <taxon>Eukaryota</taxon>
        <taxon>Metazoa</taxon>
        <taxon>Ecdysozoa</taxon>
        <taxon>Nematoda</taxon>
        <taxon>Chromadorea</taxon>
        <taxon>Rhabditida</taxon>
        <taxon>Rhabditina</taxon>
        <taxon>Diplogasteromorpha</taxon>
        <taxon>Diplogasteroidea</taxon>
        <taxon>Neodiplogasteridae</taxon>
        <taxon>Pristionchus</taxon>
    </lineage>
</organism>
<keyword evidence="7" id="KW-0496">Mitochondrion</keyword>
<feature type="region of interest" description="Disordered" evidence="11">
    <location>
        <begin position="341"/>
        <end position="360"/>
    </location>
</feature>
<evidence type="ECO:0000256" key="9">
    <source>
        <dbReference type="ARBA" id="ARBA00045951"/>
    </source>
</evidence>
<dbReference type="Gene3D" id="3.30.300.110">
    <property type="entry name" value="Met-10+ protein-like domains"/>
    <property type="match status" value="1"/>
</dbReference>
<sequence>KALKEQEYLLGFEEWDQRSIFRAVLPEGIDFSSFTQTGHLIHCNLTDELLPYGKIIGEILLAKNSTCRTVVNKPDKISNTFRTFEVDLLAGEPNYVVDTIEDGVKYRMDFTKVFWNSRLSHEHARVIKQLSTTSLVFDACAGIGPFVIPAARKHQAPQVIYANDLNPESVRWLKENMKINRVKDSSIEVFNQDATAFIRGPVAECIRKHESLPSPSRPSSAHIIMNLPALAVTFLPAFRGMLHSSHLQQSLIDSAAHAADATTAADPFQIIAYCYLFAKAHEDVEPEWYEKKAREMVEEQLKWEGVEIRNAHRVRTVSNRKEMYCMEIIVPWELMRMEKKEIDNGSNDEPSSKRSKINEE</sequence>
<keyword evidence="3" id="KW-0489">Methyltransferase</keyword>
<name>A0AAV5SQR5_9BILA</name>
<evidence type="ECO:0000256" key="7">
    <source>
        <dbReference type="ARBA" id="ARBA00023128"/>
    </source>
</evidence>
<keyword evidence="2" id="KW-0963">Cytoplasm</keyword>
<evidence type="ECO:0000313" key="13">
    <source>
        <dbReference type="EMBL" id="GMS81921.1"/>
    </source>
</evidence>
<evidence type="ECO:0000259" key="12">
    <source>
        <dbReference type="PROSITE" id="PS51684"/>
    </source>
</evidence>
<evidence type="ECO:0000256" key="1">
    <source>
        <dbReference type="ARBA" id="ARBA00009775"/>
    </source>
</evidence>
<dbReference type="EMBL" id="BTSX01000001">
    <property type="protein sequence ID" value="GMS81921.1"/>
    <property type="molecule type" value="Genomic_DNA"/>
</dbReference>
<evidence type="ECO:0000256" key="6">
    <source>
        <dbReference type="ARBA" id="ARBA00022694"/>
    </source>
</evidence>
<dbReference type="PANTHER" id="PTHR23245:SF36">
    <property type="entry name" value="TRNA (GUANINE(37)-N1)-METHYLTRANSFERASE"/>
    <property type="match status" value="1"/>
</dbReference>
<keyword evidence="4" id="KW-0808">Transferase</keyword>
<dbReference type="InterPro" id="IPR056743">
    <property type="entry name" value="TRM5-TYW2-like_MTfase"/>
</dbReference>
<dbReference type="SUPFAM" id="SSF53335">
    <property type="entry name" value="S-adenosyl-L-methionine-dependent methyltransferases"/>
    <property type="match status" value="1"/>
</dbReference>
<dbReference type="Pfam" id="PF02475">
    <property type="entry name" value="TRM5-TYW2_MTfase"/>
    <property type="match status" value="1"/>
</dbReference>
<proteinExistence type="inferred from homology"/>
<dbReference type="GO" id="GO:0052906">
    <property type="term" value="F:tRNA (guanine(37)-N1)-methyltransferase activity"/>
    <property type="evidence" value="ECO:0007669"/>
    <property type="project" value="UniProtKB-EC"/>
</dbReference>
<evidence type="ECO:0000256" key="4">
    <source>
        <dbReference type="ARBA" id="ARBA00022679"/>
    </source>
</evidence>
<keyword evidence="5" id="KW-0949">S-adenosyl-L-methionine</keyword>
<dbReference type="PROSITE" id="PS51684">
    <property type="entry name" value="SAM_MT_TRM5_TYW2"/>
    <property type="match status" value="1"/>
</dbReference>
<dbReference type="HAMAP" id="MF_03152">
    <property type="entry name" value="TRM5"/>
    <property type="match status" value="1"/>
</dbReference>
<dbReference type="Proteomes" id="UP001432027">
    <property type="component" value="Unassembled WGS sequence"/>
</dbReference>
<dbReference type="GO" id="GO:0002939">
    <property type="term" value="P:tRNA N1-guanine methylation"/>
    <property type="evidence" value="ECO:0007669"/>
    <property type="project" value="TreeGrafter"/>
</dbReference>
<dbReference type="Pfam" id="PF25133">
    <property type="entry name" value="TYW2_N_2"/>
    <property type="match status" value="1"/>
</dbReference>